<name>A0A0A9AT84_ARUDO</name>
<feature type="compositionally biased region" description="Basic residues" evidence="1">
    <location>
        <begin position="28"/>
        <end position="40"/>
    </location>
</feature>
<sequence>MDPYTACPTGEPRNPIHKHTPTGLQKQGVHKHGTHLHSHL</sequence>
<evidence type="ECO:0000256" key="1">
    <source>
        <dbReference type="SAM" id="MobiDB-lite"/>
    </source>
</evidence>
<proteinExistence type="predicted"/>
<reference evidence="2" key="2">
    <citation type="journal article" date="2015" name="Data Brief">
        <title>Shoot transcriptome of the giant reed, Arundo donax.</title>
        <authorList>
            <person name="Barrero R.A."/>
            <person name="Guerrero F.D."/>
            <person name="Moolhuijzen P."/>
            <person name="Goolsby J.A."/>
            <person name="Tidwell J."/>
            <person name="Bellgard S.E."/>
            <person name="Bellgard M.I."/>
        </authorList>
    </citation>
    <scope>NUCLEOTIDE SEQUENCE</scope>
    <source>
        <tissue evidence="2">Shoot tissue taken approximately 20 cm above the soil surface</tissue>
    </source>
</reference>
<organism evidence="2">
    <name type="scientific">Arundo donax</name>
    <name type="common">Giant reed</name>
    <name type="synonym">Donax arundinaceus</name>
    <dbReference type="NCBI Taxonomy" id="35708"/>
    <lineage>
        <taxon>Eukaryota</taxon>
        <taxon>Viridiplantae</taxon>
        <taxon>Streptophyta</taxon>
        <taxon>Embryophyta</taxon>
        <taxon>Tracheophyta</taxon>
        <taxon>Spermatophyta</taxon>
        <taxon>Magnoliopsida</taxon>
        <taxon>Liliopsida</taxon>
        <taxon>Poales</taxon>
        <taxon>Poaceae</taxon>
        <taxon>PACMAD clade</taxon>
        <taxon>Arundinoideae</taxon>
        <taxon>Arundineae</taxon>
        <taxon>Arundo</taxon>
    </lineage>
</organism>
<accession>A0A0A9AT84</accession>
<evidence type="ECO:0000313" key="2">
    <source>
        <dbReference type="EMBL" id="JAD50312.1"/>
    </source>
</evidence>
<feature type="region of interest" description="Disordered" evidence="1">
    <location>
        <begin position="1"/>
        <end position="40"/>
    </location>
</feature>
<protein>
    <submittedName>
        <fullName evidence="2">Uncharacterized protein</fullName>
    </submittedName>
</protein>
<dbReference type="AlphaFoldDB" id="A0A0A9AT84"/>
<dbReference type="EMBL" id="GBRH01247583">
    <property type="protein sequence ID" value="JAD50312.1"/>
    <property type="molecule type" value="Transcribed_RNA"/>
</dbReference>
<reference evidence="2" key="1">
    <citation type="submission" date="2014-09" db="EMBL/GenBank/DDBJ databases">
        <authorList>
            <person name="Magalhaes I.L.F."/>
            <person name="Oliveira U."/>
            <person name="Santos F.R."/>
            <person name="Vidigal T.H.D.A."/>
            <person name="Brescovit A.D."/>
            <person name="Santos A.J."/>
        </authorList>
    </citation>
    <scope>NUCLEOTIDE SEQUENCE</scope>
    <source>
        <tissue evidence="2">Shoot tissue taken approximately 20 cm above the soil surface</tissue>
    </source>
</reference>